<feature type="compositionally biased region" description="Pro residues" evidence="1">
    <location>
        <begin position="15"/>
        <end position="33"/>
    </location>
</feature>
<evidence type="ECO:0000313" key="2">
    <source>
        <dbReference type="EMBL" id="ABZ08115.1"/>
    </source>
</evidence>
<accession>B3T6A6</accession>
<organism evidence="2">
    <name type="scientific">uncultured marine microorganism HF4000_APKG1C9</name>
    <dbReference type="NCBI Taxonomy" id="455540"/>
    <lineage>
        <taxon>unclassified sequences</taxon>
        <taxon>environmental samples</taxon>
    </lineage>
</organism>
<protein>
    <submittedName>
        <fullName evidence="2">Uncharacterized protein</fullName>
    </submittedName>
</protein>
<dbReference type="EMBL" id="EU016618">
    <property type="protein sequence ID" value="ABZ08115.1"/>
    <property type="molecule type" value="Genomic_DNA"/>
</dbReference>
<sequence>MPDEEDNDQDVGNLPLPPLPPGITLPPPPPPPRIGLGDDSIIDEAMDELPSIPLPDDEESTPPSDFQTQWEKRRAADPSLALESKDSMYGHIDRIATGEIGTLLDRFSDRFGSELDREIIVLRKKQQQDVRSVKPTVELIQPPAGSEDSISQDETESETDEFSEFFDVVNNLLGDMPEDFIDSFVQSDSFTLFQSVGADPSAADEDARREFFLMTNAELGDLPEDKINEFVESPGFKIFTRMGEMYGE</sequence>
<gene>
    <name evidence="2" type="ORF">ALOHA_HF4000APKG1C9ctg2g18</name>
</gene>
<reference evidence="2" key="1">
    <citation type="journal article" date="2008" name="ISME J.">
        <title>Genomic patterns of recombination, clonal divergence and environment in marine microbial populations.</title>
        <authorList>
            <person name="Konstantinidis K.T."/>
            <person name="Delong E.F."/>
        </authorList>
    </citation>
    <scope>NUCLEOTIDE SEQUENCE</scope>
</reference>
<dbReference type="AlphaFoldDB" id="B3T6A6"/>
<name>B3T6A6_9ZZZZ</name>
<proteinExistence type="predicted"/>
<feature type="region of interest" description="Disordered" evidence="1">
    <location>
        <begin position="1"/>
        <end position="81"/>
    </location>
</feature>
<evidence type="ECO:0000256" key="1">
    <source>
        <dbReference type="SAM" id="MobiDB-lite"/>
    </source>
</evidence>